<reference evidence="1" key="1">
    <citation type="submission" date="2022-08" db="EMBL/GenBank/DDBJ databases">
        <title>Genome Sequence of Lecanicillium fungicola.</title>
        <authorList>
            <person name="Buettner E."/>
        </authorList>
    </citation>
    <scope>NUCLEOTIDE SEQUENCE</scope>
    <source>
        <strain evidence="1">Babe33</strain>
    </source>
</reference>
<protein>
    <submittedName>
        <fullName evidence="1">Uncharacterized protein</fullName>
    </submittedName>
</protein>
<evidence type="ECO:0000313" key="2">
    <source>
        <dbReference type="Proteomes" id="UP001143910"/>
    </source>
</evidence>
<organism evidence="1 2">
    <name type="scientific">Zarea fungicola</name>
    <dbReference type="NCBI Taxonomy" id="93591"/>
    <lineage>
        <taxon>Eukaryota</taxon>
        <taxon>Fungi</taxon>
        <taxon>Dikarya</taxon>
        <taxon>Ascomycota</taxon>
        <taxon>Pezizomycotina</taxon>
        <taxon>Sordariomycetes</taxon>
        <taxon>Hypocreomycetidae</taxon>
        <taxon>Hypocreales</taxon>
        <taxon>Cordycipitaceae</taxon>
        <taxon>Zarea</taxon>
    </lineage>
</organism>
<name>A0ACC1N3H9_9HYPO</name>
<proteinExistence type="predicted"/>
<dbReference type="Proteomes" id="UP001143910">
    <property type="component" value="Unassembled WGS sequence"/>
</dbReference>
<evidence type="ECO:0000313" key="1">
    <source>
        <dbReference type="EMBL" id="KAJ2973191.1"/>
    </source>
</evidence>
<keyword evidence="2" id="KW-1185">Reference proteome</keyword>
<comment type="caution">
    <text evidence="1">The sequence shown here is derived from an EMBL/GenBank/DDBJ whole genome shotgun (WGS) entry which is preliminary data.</text>
</comment>
<gene>
    <name evidence="1" type="ORF">NQ176_g6748</name>
</gene>
<sequence>MLQHGLSGGGGRADVGILFAMAHKQEDGSSDESNAAHAADNTANNSTGVALPTRAIAAAAVIVVAVSIVVVRVASSIV</sequence>
<dbReference type="EMBL" id="JANJQO010001012">
    <property type="protein sequence ID" value="KAJ2973191.1"/>
    <property type="molecule type" value="Genomic_DNA"/>
</dbReference>
<accession>A0ACC1N3H9</accession>